<keyword evidence="3" id="KW-1185">Reference proteome</keyword>
<gene>
    <name evidence="2" type="ORF">SAMN02746089_01987</name>
</gene>
<dbReference type="GO" id="GO:0050660">
    <property type="term" value="F:flavin adenine dinucleotide binding"/>
    <property type="evidence" value="ECO:0007669"/>
    <property type="project" value="UniProtKB-UniRule"/>
</dbReference>
<dbReference type="STRING" id="1121256.SAMN02746089_01987"/>
<accession>A0A1M5BXY8</accession>
<organism evidence="2 3">
    <name type="scientific">Caldanaerobius fijiensis DSM 17918</name>
    <dbReference type="NCBI Taxonomy" id="1121256"/>
    <lineage>
        <taxon>Bacteria</taxon>
        <taxon>Bacillati</taxon>
        <taxon>Bacillota</taxon>
        <taxon>Clostridia</taxon>
        <taxon>Thermoanaerobacterales</taxon>
        <taxon>Thermoanaerobacteraceae</taxon>
        <taxon>Caldanaerobius</taxon>
    </lineage>
</organism>
<dbReference type="RefSeq" id="WP_073344782.1">
    <property type="nucleotide sequence ID" value="NZ_FQVH01000024.1"/>
</dbReference>
<dbReference type="CDD" id="cd20175">
    <property type="entry name" value="ThyX"/>
    <property type="match status" value="1"/>
</dbReference>
<proteinExistence type="predicted"/>
<dbReference type="PROSITE" id="PS51331">
    <property type="entry name" value="THYX"/>
    <property type="match status" value="1"/>
</dbReference>
<dbReference type="PANTHER" id="PTHR34934">
    <property type="entry name" value="FLAVIN-DEPENDENT THYMIDYLATE SYNTHASE"/>
    <property type="match status" value="1"/>
</dbReference>
<reference evidence="2 3" key="1">
    <citation type="submission" date="2016-11" db="EMBL/GenBank/DDBJ databases">
        <authorList>
            <person name="Jaros S."/>
            <person name="Januszkiewicz K."/>
            <person name="Wedrychowicz H."/>
        </authorList>
    </citation>
    <scope>NUCLEOTIDE SEQUENCE [LARGE SCALE GENOMIC DNA]</scope>
    <source>
        <strain evidence="2 3">DSM 17918</strain>
    </source>
</reference>
<dbReference type="Proteomes" id="UP000184088">
    <property type="component" value="Unassembled WGS sequence"/>
</dbReference>
<sequence>MEVKLLTATPDFLKVIWVAARTCKSHKTPYELWQEEPLEADMLRLARNIINSGHLSILEHCTMTFAVSGVSRALLAQYTRHRIGVSISVQSQRAVSESSQKNKGIFEYIMPDSIKDNEDAKQVFENEIKRIQECYDALKAMGIKNEDARFILPNAASTNFVTTLNLRSLMDVYQKRVVVPGAQWEIKQMLKRMAELVVQREPWLSEFFKDEG</sequence>
<dbReference type="EMBL" id="FQVH01000024">
    <property type="protein sequence ID" value="SHF47423.1"/>
    <property type="molecule type" value="Genomic_DNA"/>
</dbReference>
<dbReference type="PANTHER" id="PTHR34934:SF1">
    <property type="entry name" value="FLAVIN-DEPENDENT THYMIDYLATE SYNTHASE"/>
    <property type="match status" value="1"/>
</dbReference>
<dbReference type="GO" id="GO:0070402">
    <property type="term" value="F:NADPH binding"/>
    <property type="evidence" value="ECO:0007669"/>
    <property type="project" value="TreeGrafter"/>
</dbReference>
<name>A0A1M5BXY8_9THEO</name>
<dbReference type="EC" id="2.1.1.148" evidence="1"/>
<dbReference type="Gene3D" id="3.30.1360.170">
    <property type="match status" value="1"/>
</dbReference>
<dbReference type="GO" id="GO:0006231">
    <property type="term" value="P:dTMP biosynthetic process"/>
    <property type="evidence" value="ECO:0007669"/>
    <property type="project" value="UniProtKB-UniRule"/>
</dbReference>
<dbReference type="OrthoDB" id="9780625at2"/>
<dbReference type="GO" id="GO:0050797">
    <property type="term" value="F:thymidylate synthase (FAD) activity"/>
    <property type="evidence" value="ECO:0007669"/>
    <property type="project" value="UniProtKB-UniRule"/>
</dbReference>
<dbReference type="SUPFAM" id="SSF69796">
    <property type="entry name" value="Thymidylate synthase-complementing protein Thy1"/>
    <property type="match status" value="1"/>
</dbReference>
<evidence type="ECO:0000313" key="3">
    <source>
        <dbReference type="Proteomes" id="UP000184088"/>
    </source>
</evidence>
<dbReference type="NCBIfam" id="TIGR02170">
    <property type="entry name" value="thyX"/>
    <property type="match status" value="1"/>
</dbReference>
<dbReference type="InterPro" id="IPR036098">
    <property type="entry name" value="Thymidylate_synthase_ThyX_sf"/>
</dbReference>
<evidence type="ECO:0000313" key="2">
    <source>
        <dbReference type="EMBL" id="SHF47423.1"/>
    </source>
</evidence>
<protein>
    <recommendedName>
        <fullName evidence="1">FAD-dependent thymidylate synthase</fullName>
        <ecNumber evidence="1">2.1.1.148</ecNumber>
    </recommendedName>
</protein>
<dbReference type="GO" id="GO:0004799">
    <property type="term" value="F:thymidylate synthase activity"/>
    <property type="evidence" value="ECO:0007669"/>
    <property type="project" value="TreeGrafter"/>
</dbReference>
<evidence type="ECO:0000256" key="1">
    <source>
        <dbReference type="NCBIfam" id="TIGR02170"/>
    </source>
</evidence>
<dbReference type="AlphaFoldDB" id="A0A1M5BXY8"/>
<dbReference type="InterPro" id="IPR003669">
    <property type="entry name" value="Thymidylate_synthase_ThyX"/>
</dbReference>
<dbReference type="Pfam" id="PF02511">
    <property type="entry name" value="Thy1"/>
    <property type="match status" value="1"/>
</dbReference>